<gene>
    <name evidence="2" type="ORF">Q4T40_10600</name>
</gene>
<proteinExistence type="predicted"/>
<dbReference type="Proteomes" id="UP001254848">
    <property type="component" value="Unassembled WGS sequence"/>
</dbReference>
<keyword evidence="1" id="KW-1133">Transmembrane helix</keyword>
<feature type="transmembrane region" description="Helical" evidence="1">
    <location>
        <begin position="37"/>
        <end position="59"/>
    </location>
</feature>
<keyword evidence="1" id="KW-0812">Transmembrane</keyword>
<protein>
    <submittedName>
        <fullName evidence="2">Cell division protein FtsL</fullName>
    </submittedName>
</protein>
<comment type="caution">
    <text evidence="2">The sequence shown here is derived from an EMBL/GenBank/DDBJ whole genome shotgun (WGS) entry which is preliminary data.</text>
</comment>
<keyword evidence="1" id="KW-0472">Membrane</keyword>
<accession>A0ABU3NY13</accession>
<evidence type="ECO:0000313" key="3">
    <source>
        <dbReference type="Proteomes" id="UP001254848"/>
    </source>
</evidence>
<organism evidence="2 3">
    <name type="scientific">Anaeroselena agilis</name>
    <dbReference type="NCBI Taxonomy" id="3063788"/>
    <lineage>
        <taxon>Bacteria</taxon>
        <taxon>Bacillati</taxon>
        <taxon>Bacillota</taxon>
        <taxon>Negativicutes</taxon>
        <taxon>Acetonemataceae</taxon>
        <taxon>Anaeroselena</taxon>
    </lineage>
</organism>
<dbReference type="GO" id="GO:0051301">
    <property type="term" value="P:cell division"/>
    <property type="evidence" value="ECO:0007669"/>
    <property type="project" value="UniProtKB-KW"/>
</dbReference>
<dbReference type="RefSeq" id="WP_413780197.1">
    <property type="nucleotide sequence ID" value="NZ_JAUOZS010000001.1"/>
</dbReference>
<dbReference type="EMBL" id="JAUOZS010000001">
    <property type="protein sequence ID" value="MDT8901693.1"/>
    <property type="molecule type" value="Genomic_DNA"/>
</dbReference>
<keyword evidence="2" id="KW-0131">Cell cycle</keyword>
<keyword evidence="3" id="KW-1185">Reference proteome</keyword>
<sequence>MLVNRKQEWVQPPEPERAPLAVAIAQPRPYPSLRKQFLQLVLLAAALAMLITMHSAVMVRTGYDLVEMKAQAATMERENELLRLEIAKLKSPQRIQQIATKQLGMVTPQNTYYATAAPSSAVKVAGEKSGKVVGMLGLNKAEASKRR</sequence>
<reference evidence="2 3" key="1">
    <citation type="submission" date="2023-07" db="EMBL/GenBank/DDBJ databases">
        <title>The novel representative of Negativicutes class, Anaeroselena agilis gen. nov. sp. nov.</title>
        <authorList>
            <person name="Prokofeva M.I."/>
            <person name="Elcheninov A.G."/>
            <person name="Klyukina A."/>
            <person name="Kublanov I.V."/>
            <person name="Frolov E.N."/>
            <person name="Podosokorskaya O.A."/>
        </authorList>
    </citation>
    <scope>NUCLEOTIDE SEQUENCE [LARGE SCALE GENOMIC DNA]</scope>
    <source>
        <strain evidence="2 3">4137-cl</strain>
    </source>
</reference>
<keyword evidence="2" id="KW-0132">Cell division</keyword>
<evidence type="ECO:0000313" key="2">
    <source>
        <dbReference type="EMBL" id="MDT8901693.1"/>
    </source>
</evidence>
<evidence type="ECO:0000256" key="1">
    <source>
        <dbReference type="SAM" id="Phobius"/>
    </source>
</evidence>
<name>A0ABU3NY13_9FIRM</name>